<feature type="domain" description="ABC transmembrane type-1" evidence="8">
    <location>
        <begin position="1"/>
        <end position="48"/>
    </location>
</feature>
<dbReference type="PANTHER" id="PTHR43163:SF6">
    <property type="entry name" value="DIPEPTIDE TRANSPORT SYSTEM PERMEASE PROTEIN DPPB-RELATED"/>
    <property type="match status" value="1"/>
</dbReference>
<proteinExistence type="predicted"/>
<evidence type="ECO:0000256" key="1">
    <source>
        <dbReference type="ARBA" id="ARBA00004651"/>
    </source>
</evidence>
<comment type="caution">
    <text evidence="9">The sequence shown here is derived from an EMBL/GenBank/DDBJ whole genome shotgun (WGS) entry which is preliminary data.</text>
</comment>
<accession>J9C0L2</accession>
<keyword evidence="2" id="KW-0813">Transport</keyword>
<evidence type="ECO:0000256" key="5">
    <source>
        <dbReference type="ARBA" id="ARBA00022989"/>
    </source>
</evidence>
<dbReference type="GO" id="GO:0005886">
    <property type="term" value="C:plasma membrane"/>
    <property type="evidence" value="ECO:0007669"/>
    <property type="project" value="UniProtKB-SubCell"/>
</dbReference>
<dbReference type="EMBL" id="AMCI01007016">
    <property type="protein sequence ID" value="EJW93360.1"/>
    <property type="molecule type" value="Genomic_DNA"/>
</dbReference>
<evidence type="ECO:0000256" key="7">
    <source>
        <dbReference type="SAM" id="Phobius"/>
    </source>
</evidence>
<keyword evidence="5 7" id="KW-1133">Transmembrane helix</keyword>
<name>J9C0L2_9ZZZZ</name>
<evidence type="ECO:0000256" key="3">
    <source>
        <dbReference type="ARBA" id="ARBA00022475"/>
    </source>
</evidence>
<comment type="subcellular location">
    <subcellularLocation>
        <location evidence="1">Cell membrane</location>
        <topology evidence="1">Multi-pass membrane protein</topology>
    </subcellularLocation>
</comment>
<dbReference type="Pfam" id="PF00528">
    <property type="entry name" value="BPD_transp_1"/>
    <property type="match status" value="1"/>
</dbReference>
<evidence type="ECO:0000259" key="8">
    <source>
        <dbReference type="Pfam" id="PF00528"/>
    </source>
</evidence>
<keyword evidence="4 7" id="KW-0812">Transmembrane</keyword>
<protein>
    <submittedName>
        <fullName evidence="9">Binding-protein-dependent transport system inner membrane component</fullName>
    </submittedName>
</protein>
<gene>
    <name evidence="9" type="ORF">EVA_18535</name>
</gene>
<feature type="transmembrane region" description="Helical" evidence="7">
    <location>
        <begin position="17"/>
        <end position="43"/>
    </location>
</feature>
<evidence type="ECO:0000313" key="9">
    <source>
        <dbReference type="EMBL" id="EJW93360.1"/>
    </source>
</evidence>
<dbReference type="InterPro" id="IPR000515">
    <property type="entry name" value="MetI-like"/>
</dbReference>
<sequence>GIGQTTYVAITKRDWPIVMGTVTVIVIVVMVINLIVDVSYAFLDPRIRLGDSNER</sequence>
<dbReference type="AlphaFoldDB" id="J9C0L2"/>
<organism evidence="9">
    <name type="scientific">gut metagenome</name>
    <dbReference type="NCBI Taxonomy" id="749906"/>
    <lineage>
        <taxon>unclassified sequences</taxon>
        <taxon>metagenomes</taxon>
        <taxon>organismal metagenomes</taxon>
    </lineage>
</organism>
<dbReference type="GO" id="GO:0055085">
    <property type="term" value="P:transmembrane transport"/>
    <property type="evidence" value="ECO:0007669"/>
    <property type="project" value="InterPro"/>
</dbReference>
<keyword evidence="3" id="KW-1003">Cell membrane</keyword>
<evidence type="ECO:0000256" key="6">
    <source>
        <dbReference type="ARBA" id="ARBA00023136"/>
    </source>
</evidence>
<keyword evidence="6 7" id="KW-0472">Membrane</keyword>
<reference evidence="9" key="1">
    <citation type="journal article" date="2012" name="PLoS ONE">
        <title>Gene sets for utilization of primary and secondary nutrition supplies in the distal gut of endangered iberian lynx.</title>
        <authorList>
            <person name="Alcaide M."/>
            <person name="Messina E."/>
            <person name="Richter M."/>
            <person name="Bargiela R."/>
            <person name="Peplies J."/>
            <person name="Huws S.A."/>
            <person name="Newbold C.J."/>
            <person name="Golyshin P.N."/>
            <person name="Simon M.A."/>
            <person name="Lopez G."/>
            <person name="Yakimov M.M."/>
            <person name="Ferrer M."/>
        </authorList>
    </citation>
    <scope>NUCLEOTIDE SEQUENCE</scope>
</reference>
<evidence type="ECO:0000256" key="4">
    <source>
        <dbReference type="ARBA" id="ARBA00022692"/>
    </source>
</evidence>
<evidence type="ECO:0000256" key="2">
    <source>
        <dbReference type="ARBA" id="ARBA00022448"/>
    </source>
</evidence>
<dbReference type="PANTHER" id="PTHR43163">
    <property type="entry name" value="DIPEPTIDE TRANSPORT SYSTEM PERMEASE PROTEIN DPPB-RELATED"/>
    <property type="match status" value="1"/>
</dbReference>
<feature type="non-terminal residue" evidence="9">
    <location>
        <position position="1"/>
    </location>
</feature>